<keyword evidence="2" id="KW-0325">Glycoprotein</keyword>
<proteinExistence type="inferred from homology"/>
<evidence type="ECO:0000256" key="6">
    <source>
        <dbReference type="SAM" id="SignalP"/>
    </source>
</evidence>
<keyword evidence="1 6" id="KW-0732">Signal</keyword>
<dbReference type="Pfam" id="PF07686">
    <property type="entry name" value="V-set"/>
    <property type="match status" value="1"/>
</dbReference>
<feature type="domain" description="Immunoglobulin V-set" evidence="7">
    <location>
        <begin position="41"/>
        <end position="135"/>
    </location>
</feature>
<keyword evidence="8" id="KW-1185">Reference proteome</keyword>
<accession>A0ABM3X033</accession>
<sequence>MQVPVGAPGLLLTASILALWVPQGSWAALSIQKIPELPQKNQDLLLSVQGVPSGAKSIRWYLGEEAQGSTLLFTYLPGLQQPQREGNQAQLRDVEGFPNGSMLLRNAQPTDSGTYQVAVTINPELTLRAKTQVQVGEGHMSPLIHLPVSTGIIAAIVVGSVATGSLVIGCLVYFLVKQGLTEHNRRASIPRGQGSSSVLFPVLSPTPSTFPSPWLTTTEKPELDPRQSADDNNIYEVMPSPVLLVSPLSDTGAQNNTTPPPLPPLPKSGSQNHQYQDLLNPDPAPYCQLVPAP</sequence>
<dbReference type="SUPFAM" id="SSF48726">
    <property type="entry name" value="Immunoglobulin"/>
    <property type="match status" value="1"/>
</dbReference>
<reference evidence="8" key="1">
    <citation type="submission" date="2025-05" db="UniProtKB">
        <authorList>
            <consortium name="RefSeq"/>
        </authorList>
    </citation>
    <scope>NUCLEOTIDE SEQUENCE [LARGE SCALE GENOMIC DNA]</scope>
</reference>
<dbReference type="InterPro" id="IPR013106">
    <property type="entry name" value="Ig_V-set"/>
</dbReference>
<feature type="region of interest" description="Disordered" evidence="4">
    <location>
        <begin position="210"/>
        <end position="232"/>
    </location>
</feature>
<feature type="compositionally biased region" description="Polar residues" evidence="4">
    <location>
        <begin position="268"/>
        <end position="277"/>
    </location>
</feature>
<comment type="similarity">
    <text evidence="3">Belongs to the immunoglobulin superfamily. CEA family.</text>
</comment>
<dbReference type="Proteomes" id="UP001652624">
    <property type="component" value="Chromosome 2"/>
</dbReference>
<evidence type="ECO:0000256" key="5">
    <source>
        <dbReference type="SAM" id="Phobius"/>
    </source>
</evidence>
<dbReference type="PANTHER" id="PTHR44427">
    <property type="entry name" value="CARCINOEMBRYONIC ANTIGEN-RELATED CELL ADHESION MOLECULE 19"/>
    <property type="match status" value="1"/>
</dbReference>
<keyword evidence="5" id="KW-1133">Transmembrane helix</keyword>
<feature type="compositionally biased region" description="Basic and acidic residues" evidence="4">
    <location>
        <begin position="219"/>
        <end position="229"/>
    </location>
</feature>
<organism evidence="8 9">
    <name type="scientific">Erinaceus europaeus</name>
    <name type="common">Western European hedgehog</name>
    <dbReference type="NCBI Taxonomy" id="9365"/>
    <lineage>
        <taxon>Eukaryota</taxon>
        <taxon>Metazoa</taxon>
        <taxon>Chordata</taxon>
        <taxon>Craniata</taxon>
        <taxon>Vertebrata</taxon>
        <taxon>Euteleostomi</taxon>
        <taxon>Mammalia</taxon>
        <taxon>Eutheria</taxon>
        <taxon>Laurasiatheria</taxon>
        <taxon>Eulipotyphla</taxon>
        <taxon>Erinaceidae</taxon>
        <taxon>Erinaceinae</taxon>
        <taxon>Erinaceus</taxon>
    </lineage>
</organism>
<evidence type="ECO:0000259" key="7">
    <source>
        <dbReference type="Pfam" id="PF07686"/>
    </source>
</evidence>
<dbReference type="InterPro" id="IPR013783">
    <property type="entry name" value="Ig-like_fold"/>
</dbReference>
<dbReference type="InterPro" id="IPR050831">
    <property type="entry name" value="CEA_cell_adhesion"/>
</dbReference>
<dbReference type="RefSeq" id="XP_060042175.1">
    <property type="nucleotide sequence ID" value="XM_060186192.1"/>
</dbReference>
<evidence type="ECO:0000256" key="1">
    <source>
        <dbReference type="ARBA" id="ARBA00022729"/>
    </source>
</evidence>
<dbReference type="Gene3D" id="2.60.40.10">
    <property type="entry name" value="Immunoglobulins"/>
    <property type="match status" value="1"/>
</dbReference>
<dbReference type="GeneID" id="103122304"/>
<evidence type="ECO:0000313" key="8">
    <source>
        <dbReference type="Proteomes" id="UP001652624"/>
    </source>
</evidence>
<feature type="signal peptide" evidence="6">
    <location>
        <begin position="1"/>
        <end position="27"/>
    </location>
</feature>
<evidence type="ECO:0000313" key="9">
    <source>
        <dbReference type="RefSeq" id="XP_060042175.1"/>
    </source>
</evidence>
<feature type="transmembrane region" description="Helical" evidence="5">
    <location>
        <begin position="152"/>
        <end position="176"/>
    </location>
</feature>
<gene>
    <name evidence="9" type="primary">CEACAM19</name>
</gene>
<dbReference type="InterPro" id="IPR036179">
    <property type="entry name" value="Ig-like_dom_sf"/>
</dbReference>
<reference evidence="9" key="2">
    <citation type="submission" date="2025-08" db="UniProtKB">
        <authorList>
            <consortium name="RefSeq"/>
        </authorList>
    </citation>
    <scope>IDENTIFICATION</scope>
</reference>
<dbReference type="PANTHER" id="PTHR44427:SF21">
    <property type="entry name" value="CEA CELL ADHESION MOLECULE 19"/>
    <property type="match status" value="1"/>
</dbReference>
<evidence type="ECO:0000256" key="3">
    <source>
        <dbReference type="ARBA" id="ARBA00038222"/>
    </source>
</evidence>
<keyword evidence="5" id="KW-0812">Transmembrane</keyword>
<protein>
    <submittedName>
        <fullName evidence="9">Carcinoembryonic antigen-related cell adhesion molecule 19 isoform X1</fullName>
    </submittedName>
</protein>
<keyword evidence="5" id="KW-0472">Membrane</keyword>
<evidence type="ECO:0000256" key="4">
    <source>
        <dbReference type="SAM" id="MobiDB-lite"/>
    </source>
</evidence>
<evidence type="ECO:0000256" key="2">
    <source>
        <dbReference type="ARBA" id="ARBA00023180"/>
    </source>
</evidence>
<feature type="region of interest" description="Disordered" evidence="4">
    <location>
        <begin position="246"/>
        <end position="293"/>
    </location>
</feature>
<name>A0ABM3X033_ERIEU</name>
<feature type="chain" id="PRO_5045553610" evidence="6">
    <location>
        <begin position="28"/>
        <end position="293"/>
    </location>
</feature>